<dbReference type="Proteomes" id="UP001187343">
    <property type="component" value="Unassembled WGS sequence"/>
</dbReference>
<evidence type="ECO:0000313" key="2">
    <source>
        <dbReference type="Proteomes" id="UP001187343"/>
    </source>
</evidence>
<dbReference type="EMBL" id="JAUYZG010000019">
    <property type="protein sequence ID" value="KAK2879241.1"/>
    <property type="molecule type" value="Genomic_DNA"/>
</dbReference>
<accession>A0AA88PMP1</accession>
<evidence type="ECO:0000313" key="1">
    <source>
        <dbReference type="EMBL" id="KAK2879241.1"/>
    </source>
</evidence>
<protein>
    <submittedName>
        <fullName evidence="1">Uncharacterized protein</fullName>
    </submittedName>
</protein>
<organism evidence="1 2">
    <name type="scientific">Cirrhinus molitorella</name>
    <name type="common">mud carp</name>
    <dbReference type="NCBI Taxonomy" id="172907"/>
    <lineage>
        <taxon>Eukaryota</taxon>
        <taxon>Metazoa</taxon>
        <taxon>Chordata</taxon>
        <taxon>Craniata</taxon>
        <taxon>Vertebrata</taxon>
        <taxon>Euteleostomi</taxon>
        <taxon>Actinopterygii</taxon>
        <taxon>Neopterygii</taxon>
        <taxon>Teleostei</taxon>
        <taxon>Ostariophysi</taxon>
        <taxon>Cypriniformes</taxon>
        <taxon>Cyprinidae</taxon>
        <taxon>Labeoninae</taxon>
        <taxon>Labeonini</taxon>
        <taxon>Cirrhinus</taxon>
    </lineage>
</organism>
<sequence length="129" mass="14390">MREMSTRVSSISAQLRSAAQTQVKCNTSSIILQEVTSFWRESDFITVKHVHVCPSTSYPSVIYIPADAGSHSSKRISGEHRSISWRSGSRSVSIKASVCLKNCAANKPKWHSSLFLMKFGWKVRGESQN</sequence>
<gene>
    <name evidence="1" type="ORF">Q8A67_020032</name>
</gene>
<comment type="caution">
    <text evidence="1">The sequence shown here is derived from an EMBL/GenBank/DDBJ whole genome shotgun (WGS) entry which is preliminary data.</text>
</comment>
<name>A0AA88PMP1_9TELE</name>
<reference evidence="1" key="1">
    <citation type="submission" date="2023-08" db="EMBL/GenBank/DDBJ databases">
        <title>Chromosome-level Genome Assembly of mud carp (Cirrhinus molitorella).</title>
        <authorList>
            <person name="Liu H."/>
        </authorList>
    </citation>
    <scope>NUCLEOTIDE SEQUENCE</scope>
    <source>
        <strain evidence="1">Prfri</strain>
        <tissue evidence="1">Muscle</tissue>
    </source>
</reference>
<keyword evidence="2" id="KW-1185">Reference proteome</keyword>
<dbReference type="AlphaFoldDB" id="A0AA88PMP1"/>
<proteinExistence type="predicted"/>